<organism evidence="2 3">
    <name type="scientific">Aspergillus udagawae</name>
    <dbReference type="NCBI Taxonomy" id="91492"/>
    <lineage>
        <taxon>Eukaryota</taxon>
        <taxon>Fungi</taxon>
        <taxon>Dikarya</taxon>
        <taxon>Ascomycota</taxon>
        <taxon>Pezizomycotina</taxon>
        <taxon>Eurotiomycetes</taxon>
        <taxon>Eurotiomycetidae</taxon>
        <taxon>Eurotiales</taxon>
        <taxon>Aspergillaceae</taxon>
        <taxon>Aspergillus</taxon>
        <taxon>Aspergillus subgen. Fumigati</taxon>
    </lineage>
</organism>
<feature type="region of interest" description="Disordered" evidence="1">
    <location>
        <begin position="1"/>
        <end position="30"/>
    </location>
</feature>
<comment type="caution">
    <text evidence="2">The sequence shown here is derived from an EMBL/GenBank/DDBJ whole genome shotgun (WGS) entry which is preliminary data.</text>
</comment>
<evidence type="ECO:0000313" key="3">
    <source>
        <dbReference type="Proteomes" id="UP000465221"/>
    </source>
</evidence>
<evidence type="ECO:0000313" key="2">
    <source>
        <dbReference type="EMBL" id="GFF39877.1"/>
    </source>
</evidence>
<proteinExistence type="predicted"/>
<dbReference type="EMBL" id="BLKC01000039">
    <property type="protein sequence ID" value="GFF39877.1"/>
    <property type="molecule type" value="Genomic_DNA"/>
</dbReference>
<protein>
    <submittedName>
        <fullName evidence="2">Uncharacterized protein</fullName>
    </submittedName>
</protein>
<dbReference type="Proteomes" id="UP000465221">
    <property type="component" value="Unassembled WGS sequence"/>
</dbReference>
<evidence type="ECO:0000256" key="1">
    <source>
        <dbReference type="SAM" id="MobiDB-lite"/>
    </source>
</evidence>
<gene>
    <name evidence="2" type="ORF">IFM46972_06032</name>
</gene>
<reference evidence="2 3" key="1">
    <citation type="submission" date="2020-01" db="EMBL/GenBank/DDBJ databases">
        <title>Draft genome sequence of Aspergillus udagawae IFM 46972.</title>
        <authorList>
            <person name="Takahashi H."/>
            <person name="Yaguchi T."/>
        </authorList>
    </citation>
    <scope>NUCLEOTIDE SEQUENCE [LARGE SCALE GENOMIC DNA]</scope>
    <source>
        <strain evidence="2 3">IFM 46972</strain>
    </source>
</reference>
<dbReference type="AlphaFoldDB" id="A0A8H3NU99"/>
<feature type="compositionally biased region" description="Polar residues" evidence="1">
    <location>
        <begin position="9"/>
        <end position="22"/>
    </location>
</feature>
<sequence>MSHLDEFTHSQTYQLRAPSPSSEFDYPASALTQEPQPDKRFVCLAPIDRQTHPRNYTRLLKFLTLLYLHQDEWNAVHPL</sequence>
<accession>A0A8H3NU99</accession>
<name>A0A8H3NU99_9EURO</name>